<keyword evidence="3" id="KW-0808">Transferase</keyword>
<feature type="transmembrane region" description="Helical" evidence="1">
    <location>
        <begin position="87"/>
        <end position="113"/>
    </location>
</feature>
<evidence type="ECO:0000313" key="4">
    <source>
        <dbReference type="Proteomes" id="UP001139411"/>
    </source>
</evidence>
<dbReference type="SUPFAM" id="SSF55874">
    <property type="entry name" value="ATPase domain of HSP90 chaperone/DNA topoisomerase II/histidine kinase"/>
    <property type="match status" value="1"/>
</dbReference>
<dbReference type="InterPro" id="IPR050640">
    <property type="entry name" value="Bact_2-comp_sensor_kinase"/>
</dbReference>
<dbReference type="Pfam" id="PF06580">
    <property type="entry name" value="His_kinase"/>
    <property type="match status" value="1"/>
</dbReference>
<dbReference type="GO" id="GO:0000155">
    <property type="term" value="F:phosphorelay sensor kinase activity"/>
    <property type="evidence" value="ECO:0007669"/>
    <property type="project" value="InterPro"/>
</dbReference>
<feature type="domain" description="Signal transduction histidine kinase internal region" evidence="2">
    <location>
        <begin position="187"/>
        <end position="265"/>
    </location>
</feature>
<keyword evidence="1" id="KW-1133">Transmembrane helix</keyword>
<accession>A0A9X1QGY0</accession>
<dbReference type="AlphaFoldDB" id="A0A9X1QGY0"/>
<keyword evidence="1" id="KW-0812">Transmembrane</keyword>
<gene>
    <name evidence="3" type="ORF">L0661_17485</name>
</gene>
<sequence>MGNSIRTEHSFFESLIFPPTPAVRIAHHVCFWIGFVVLHFAYSLPTLSNVVADPRFTLVGVIYFLKFIPNYYFCVALYNFLSRYLKGFLLGLAVFFGTILSLHTFNTLIFMFVDMTYGLETMPERFRLIGGLHLKLLRLEDPLTWTVLAYDLSELELLLFTASVKVGLYAARQTILRQKLQTEALGMELKVLKTQINPHFVFNVLNAAYAKILPISEEAAEYLQKSSEIIRFALYEANEEFIKLEKEMAYLNQYVQLESIRNTHRCKVSLVQEGRILESHEIPTLLLITLVENAFKHGVHASRHPSFVDIKIFIHPDKLECNIINSVPQRSAEAQPAPEQATGLGLANLKKRLEIYYPNRYHFETIAKDQTFKVILSMPLTAA</sequence>
<evidence type="ECO:0000313" key="3">
    <source>
        <dbReference type="EMBL" id="MCF2500117.1"/>
    </source>
</evidence>
<reference evidence="3" key="1">
    <citation type="submission" date="2022-01" db="EMBL/GenBank/DDBJ databases">
        <title>Novel species in genus Dyadobacter.</title>
        <authorList>
            <person name="Ma C."/>
        </authorList>
    </citation>
    <scope>NUCLEOTIDE SEQUENCE</scope>
    <source>
        <strain evidence="3">CY357</strain>
    </source>
</reference>
<organism evidence="3 4">
    <name type="scientific">Dyadobacter chenhuakuii</name>
    <dbReference type="NCBI Taxonomy" id="2909339"/>
    <lineage>
        <taxon>Bacteria</taxon>
        <taxon>Pseudomonadati</taxon>
        <taxon>Bacteroidota</taxon>
        <taxon>Cytophagia</taxon>
        <taxon>Cytophagales</taxon>
        <taxon>Spirosomataceae</taxon>
        <taxon>Dyadobacter</taxon>
    </lineage>
</organism>
<dbReference type="EMBL" id="JAKFFV010000010">
    <property type="protein sequence ID" value="MCF2500117.1"/>
    <property type="molecule type" value="Genomic_DNA"/>
</dbReference>
<dbReference type="GO" id="GO:0016020">
    <property type="term" value="C:membrane"/>
    <property type="evidence" value="ECO:0007669"/>
    <property type="project" value="InterPro"/>
</dbReference>
<dbReference type="PANTHER" id="PTHR34220">
    <property type="entry name" value="SENSOR HISTIDINE KINASE YPDA"/>
    <property type="match status" value="1"/>
</dbReference>
<name>A0A9X1QGY0_9BACT</name>
<dbReference type="PANTHER" id="PTHR34220:SF7">
    <property type="entry name" value="SENSOR HISTIDINE KINASE YPDA"/>
    <property type="match status" value="1"/>
</dbReference>
<dbReference type="Proteomes" id="UP001139411">
    <property type="component" value="Unassembled WGS sequence"/>
</dbReference>
<keyword evidence="3" id="KW-0418">Kinase</keyword>
<dbReference type="InterPro" id="IPR010559">
    <property type="entry name" value="Sig_transdc_His_kin_internal"/>
</dbReference>
<evidence type="ECO:0000256" key="1">
    <source>
        <dbReference type="SAM" id="Phobius"/>
    </source>
</evidence>
<proteinExistence type="predicted"/>
<dbReference type="InterPro" id="IPR036890">
    <property type="entry name" value="HATPase_C_sf"/>
</dbReference>
<keyword evidence="1" id="KW-0472">Membrane</keyword>
<dbReference type="RefSeq" id="WP_235178613.1">
    <property type="nucleotide sequence ID" value="NZ_JAKFFV010000010.1"/>
</dbReference>
<comment type="caution">
    <text evidence="3">The sequence shown here is derived from an EMBL/GenBank/DDBJ whole genome shotgun (WGS) entry which is preliminary data.</text>
</comment>
<dbReference type="Gene3D" id="3.30.565.10">
    <property type="entry name" value="Histidine kinase-like ATPase, C-terminal domain"/>
    <property type="match status" value="1"/>
</dbReference>
<evidence type="ECO:0000259" key="2">
    <source>
        <dbReference type="Pfam" id="PF06580"/>
    </source>
</evidence>
<feature type="transmembrane region" description="Helical" evidence="1">
    <location>
        <begin position="56"/>
        <end position="81"/>
    </location>
</feature>
<protein>
    <submittedName>
        <fullName evidence="3">Histidine kinase</fullName>
    </submittedName>
</protein>
<feature type="transmembrane region" description="Helical" evidence="1">
    <location>
        <begin position="25"/>
        <end position="44"/>
    </location>
</feature>